<dbReference type="RefSeq" id="WP_119866236.1">
    <property type="nucleotide sequence ID" value="NZ_CP016786.1"/>
</dbReference>
<dbReference type="Gene3D" id="2.60.40.1180">
    <property type="entry name" value="Golgi alpha-mannosidase II"/>
    <property type="match status" value="1"/>
</dbReference>
<evidence type="ECO:0000256" key="1">
    <source>
        <dbReference type="ARBA" id="ARBA00008061"/>
    </source>
</evidence>
<dbReference type="KEGG" id="cia:BEN51_11680"/>
<dbReference type="Pfam" id="PF21653">
    <property type="entry name" value="pulA_all-beta"/>
    <property type="match status" value="1"/>
</dbReference>
<dbReference type="GO" id="GO:0004553">
    <property type="term" value="F:hydrolase activity, hydrolyzing O-glycosyl compounds"/>
    <property type="evidence" value="ECO:0007669"/>
    <property type="project" value="InterPro"/>
</dbReference>
<evidence type="ECO:0000313" key="3">
    <source>
        <dbReference type="EMBL" id="ASW44111.1"/>
    </source>
</evidence>
<dbReference type="PANTHER" id="PTHR43002">
    <property type="entry name" value="GLYCOGEN DEBRANCHING ENZYME"/>
    <property type="match status" value="1"/>
</dbReference>
<sequence>MDFNLREFNDLYKINGNLGAIYSKQETIFRVWSPIAENIKLKLYGKEGYDYKRDSSEVIPMSKLENGVFEVIIKGDLDGQYYNYLVTVNGKEEEVVDIYAKAVGVNGKRGMIINLENTNPKGWKEHKIPNFSPMDSIIYEMNVRDFTIDSNSTLDKSLRGKYKGLVEAGVTLRDSSIKIGFDHLKELGINTIQLMPVFDYKTVNEEKYSEEEYNWGYDPLNYNVPEGSYSTNPYLGEVRIKEFKEMIMKAHENGFKVVMDVVYNHTFDTEESNFNKIFPGYYYRQNQDGSFSNGSGCGNELASERFMVRKFIIDSVKYWAEEYKIDGFRFDLMGLHDLDTMIEIRKELDKINKNIIIYGEGWTGGSSTLSYDKASVKFNINKVNDMQIGVFSDDIRDAIKGGVFYGKEGGFINGWDNYEESLKFGIVASVNHLDIDYNNVKYSKWPWANEPYQVITYTSAHDNYTLWDKICLVEEGLSEEERIKINKLAAAIILTSQGIPFIHSGDEILRTKKDRDGTIIDNSYKSPDYVNKIDWQRKEKYIDVFNYYKDLINLRKKHRIFKFNKAYEIRENIKFLRYGREINDRNVVAYIANGNKVNDDLGKIAVIFNGNKKPIEIKLDHYKFKVILDKDKIDENGLYNIEGNVIKVASISALILSYIE</sequence>
<accession>A0A343JF03</accession>
<dbReference type="InterPro" id="IPR004193">
    <property type="entry name" value="Glyco_hydro_13_N"/>
</dbReference>
<dbReference type="SUPFAM" id="SSF51445">
    <property type="entry name" value="(Trans)glycosidases"/>
    <property type="match status" value="1"/>
</dbReference>
<dbReference type="InterPro" id="IPR013780">
    <property type="entry name" value="Glyco_hydro_b"/>
</dbReference>
<feature type="domain" description="Glycosyl hydrolase family 13 catalytic" evidence="2">
    <location>
        <begin position="169"/>
        <end position="555"/>
    </location>
</feature>
<dbReference type="CDD" id="cd02860">
    <property type="entry name" value="E_set_Pullulanase"/>
    <property type="match status" value="1"/>
</dbReference>
<evidence type="ECO:0000259" key="2">
    <source>
        <dbReference type="SMART" id="SM00642"/>
    </source>
</evidence>
<dbReference type="Gene3D" id="2.60.40.10">
    <property type="entry name" value="Immunoglobulins"/>
    <property type="match status" value="1"/>
</dbReference>
<dbReference type="SMR" id="A0A343JF03"/>
<dbReference type="InterPro" id="IPR013783">
    <property type="entry name" value="Ig-like_fold"/>
</dbReference>
<comment type="similarity">
    <text evidence="1">Belongs to the glycosyl hydrolase 13 family.</text>
</comment>
<dbReference type="Pfam" id="PF02922">
    <property type="entry name" value="CBM_48"/>
    <property type="match status" value="1"/>
</dbReference>
<dbReference type="Pfam" id="PF00128">
    <property type="entry name" value="Alpha-amylase"/>
    <property type="match status" value="1"/>
</dbReference>
<dbReference type="Proteomes" id="UP000264883">
    <property type="component" value="Chromosome"/>
</dbReference>
<dbReference type="SUPFAM" id="SSF81296">
    <property type="entry name" value="E set domains"/>
    <property type="match status" value="1"/>
</dbReference>
<dbReference type="GO" id="GO:0005975">
    <property type="term" value="P:carbohydrate metabolic process"/>
    <property type="evidence" value="ECO:0007669"/>
    <property type="project" value="InterPro"/>
</dbReference>
<dbReference type="InterPro" id="IPR006047">
    <property type="entry name" value="GH13_cat_dom"/>
</dbReference>
<dbReference type="InterPro" id="IPR014756">
    <property type="entry name" value="Ig_E-set"/>
</dbReference>
<protein>
    <submittedName>
        <fullName evidence="3">Type I pullulanase</fullName>
    </submittedName>
</protein>
<proteinExistence type="inferred from homology"/>
<dbReference type="Gene3D" id="3.20.20.80">
    <property type="entry name" value="Glycosidases"/>
    <property type="match status" value="1"/>
</dbReference>
<evidence type="ECO:0000313" key="4">
    <source>
        <dbReference type="Proteomes" id="UP000264883"/>
    </source>
</evidence>
<dbReference type="SMART" id="SM00642">
    <property type="entry name" value="Aamy"/>
    <property type="match status" value="1"/>
</dbReference>
<organism evidence="3 4">
    <name type="scientific">Clostridium isatidis</name>
    <dbReference type="NCBI Taxonomy" id="182773"/>
    <lineage>
        <taxon>Bacteria</taxon>
        <taxon>Bacillati</taxon>
        <taxon>Bacillota</taxon>
        <taxon>Clostridia</taxon>
        <taxon>Eubacteriales</taxon>
        <taxon>Clostridiaceae</taxon>
        <taxon>Clostridium</taxon>
    </lineage>
</organism>
<name>A0A343JF03_9CLOT</name>
<dbReference type="AlphaFoldDB" id="A0A343JF03"/>
<reference evidence="3 4" key="1">
    <citation type="submission" date="2016-08" db="EMBL/GenBank/DDBJ databases">
        <title>Complete Genome Sequence Of The Indigo Reducing Clostridium isatidis DSM15098.</title>
        <authorList>
            <person name="Little G.T."/>
            <person name="Minton N.P."/>
        </authorList>
    </citation>
    <scope>NUCLEOTIDE SEQUENCE [LARGE SCALE GENOMIC DNA]</scope>
    <source>
        <strain evidence="3 4">DSM 15098</strain>
    </source>
</reference>
<dbReference type="OrthoDB" id="9761875at2"/>
<dbReference type="InterPro" id="IPR049117">
    <property type="entry name" value="pulA_all-beta"/>
</dbReference>
<dbReference type="InterPro" id="IPR011840">
    <property type="entry name" value="PulA_typeI"/>
</dbReference>
<dbReference type="NCBIfam" id="TIGR02104">
    <property type="entry name" value="pulA_typeI"/>
    <property type="match status" value="1"/>
</dbReference>
<dbReference type="InterPro" id="IPR017853">
    <property type="entry name" value="GH"/>
</dbReference>
<gene>
    <name evidence="3" type="ORF">BEN51_11680</name>
</gene>
<dbReference type="EMBL" id="CP016786">
    <property type="protein sequence ID" value="ASW44111.1"/>
    <property type="molecule type" value="Genomic_DNA"/>
</dbReference>
<keyword evidence="4" id="KW-1185">Reference proteome</keyword>
<dbReference type="CDD" id="cd11341">
    <property type="entry name" value="AmyAc_Pullulanase_LD-like"/>
    <property type="match status" value="1"/>
</dbReference>